<dbReference type="Pfam" id="PF02362">
    <property type="entry name" value="B3"/>
    <property type="match status" value="1"/>
</dbReference>
<evidence type="ECO:0000313" key="8">
    <source>
        <dbReference type="EMBL" id="JAD15299.1"/>
    </source>
</evidence>
<dbReference type="Gene3D" id="2.40.330.10">
    <property type="entry name" value="DNA-binding pseudobarrel domain"/>
    <property type="match status" value="1"/>
</dbReference>
<comment type="subcellular location">
    <subcellularLocation>
        <location evidence="1">Nucleus</location>
    </subcellularLocation>
</comment>
<name>A0A0A8XNU7_ARUDO</name>
<keyword evidence="3" id="KW-0805">Transcription regulation</keyword>
<dbReference type="InterPro" id="IPR015300">
    <property type="entry name" value="DNA-bd_pseudobarrel_sf"/>
</dbReference>
<proteinExistence type="predicted"/>
<dbReference type="PANTHER" id="PTHR31674:SF62">
    <property type="entry name" value="B3 DOMAIN-CONTAINING PROTEIN REM14-RELATED"/>
    <property type="match status" value="1"/>
</dbReference>
<dbReference type="GO" id="GO:0003677">
    <property type="term" value="F:DNA binding"/>
    <property type="evidence" value="ECO:0007669"/>
    <property type="project" value="UniProtKB-KW"/>
</dbReference>
<dbReference type="PANTHER" id="PTHR31674">
    <property type="entry name" value="B3 DOMAIN-CONTAINING PROTEIN REM-LIKE 3-RELATED"/>
    <property type="match status" value="1"/>
</dbReference>
<dbReference type="SUPFAM" id="SSF101936">
    <property type="entry name" value="DNA-binding pseudobarrel domain"/>
    <property type="match status" value="1"/>
</dbReference>
<dbReference type="AlphaFoldDB" id="A0A0A8XNU7"/>
<dbReference type="InterPro" id="IPR039218">
    <property type="entry name" value="REM_fam"/>
</dbReference>
<evidence type="ECO:0000256" key="1">
    <source>
        <dbReference type="ARBA" id="ARBA00004123"/>
    </source>
</evidence>
<keyword evidence="4" id="KW-0238">DNA-binding</keyword>
<keyword evidence="5" id="KW-0804">Transcription</keyword>
<dbReference type="EMBL" id="GBRH01282596">
    <property type="protein sequence ID" value="JAD15299.1"/>
    <property type="molecule type" value="Transcribed_RNA"/>
</dbReference>
<keyword evidence="2" id="KW-0677">Repeat</keyword>
<organism evidence="8">
    <name type="scientific">Arundo donax</name>
    <name type="common">Giant reed</name>
    <name type="synonym">Donax arundinaceus</name>
    <dbReference type="NCBI Taxonomy" id="35708"/>
    <lineage>
        <taxon>Eukaryota</taxon>
        <taxon>Viridiplantae</taxon>
        <taxon>Streptophyta</taxon>
        <taxon>Embryophyta</taxon>
        <taxon>Tracheophyta</taxon>
        <taxon>Spermatophyta</taxon>
        <taxon>Magnoliopsida</taxon>
        <taxon>Liliopsida</taxon>
        <taxon>Poales</taxon>
        <taxon>Poaceae</taxon>
        <taxon>PACMAD clade</taxon>
        <taxon>Arundinoideae</taxon>
        <taxon>Arundineae</taxon>
        <taxon>Arundo</taxon>
    </lineage>
</organism>
<dbReference type="CDD" id="cd10017">
    <property type="entry name" value="B3_DNA"/>
    <property type="match status" value="1"/>
</dbReference>
<feature type="domain" description="TF-B3" evidence="7">
    <location>
        <begin position="54"/>
        <end position="150"/>
    </location>
</feature>
<evidence type="ECO:0000259" key="7">
    <source>
        <dbReference type="PROSITE" id="PS50863"/>
    </source>
</evidence>
<protein>
    <recommendedName>
        <fullName evidence="7">TF-B3 domain-containing protein</fullName>
    </recommendedName>
</protein>
<evidence type="ECO:0000256" key="4">
    <source>
        <dbReference type="ARBA" id="ARBA00023125"/>
    </source>
</evidence>
<evidence type="ECO:0000256" key="6">
    <source>
        <dbReference type="ARBA" id="ARBA00023242"/>
    </source>
</evidence>
<accession>A0A0A8XNU7</accession>
<dbReference type="InterPro" id="IPR003340">
    <property type="entry name" value="B3_DNA-bd"/>
</dbReference>
<sequence length="150" mass="17284">MMCQEAWSFVYQTKRKNWNENACVEGSDKKSKGFPITAKKVVSQKKLVATVPHHSLTKQITSYDLKTLLAVKRTFCSSVGLLGSYEITLKTSMDNTRSWPVSFKTTNTYGYIAGQGWKRFCWDNRVKEGDHCTFNVVKTRVWHVTILSRY</sequence>
<reference evidence="8" key="1">
    <citation type="submission" date="2014-09" db="EMBL/GenBank/DDBJ databases">
        <authorList>
            <person name="Magalhaes I.L.F."/>
            <person name="Oliveira U."/>
            <person name="Santos F.R."/>
            <person name="Vidigal T.H.D.A."/>
            <person name="Brescovit A.D."/>
            <person name="Santos A.J."/>
        </authorList>
    </citation>
    <scope>NUCLEOTIDE SEQUENCE</scope>
    <source>
        <tissue evidence="8">Shoot tissue taken approximately 20 cm above the soil surface</tissue>
    </source>
</reference>
<dbReference type="PROSITE" id="PS50863">
    <property type="entry name" value="B3"/>
    <property type="match status" value="1"/>
</dbReference>
<reference evidence="8" key="2">
    <citation type="journal article" date="2015" name="Data Brief">
        <title>Shoot transcriptome of the giant reed, Arundo donax.</title>
        <authorList>
            <person name="Barrero R.A."/>
            <person name="Guerrero F.D."/>
            <person name="Moolhuijzen P."/>
            <person name="Goolsby J.A."/>
            <person name="Tidwell J."/>
            <person name="Bellgard S.E."/>
            <person name="Bellgard M.I."/>
        </authorList>
    </citation>
    <scope>NUCLEOTIDE SEQUENCE</scope>
    <source>
        <tissue evidence="8">Shoot tissue taken approximately 20 cm above the soil surface</tissue>
    </source>
</reference>
<dbReference type="SMART" id="SM01019">
    <property type="entry name" value="B3"/>
    <property type="match status" value="1"/>
</dbReference>
<evidence type="ECO:0000256" key="2">
    <source>
        <dbReference type="ARBA" id="ARBA00022737"/>
    </source>
</evidence>
<evidence type="ECO:0000256" key="3">
    <source>
        <dbReference type="ARBA" id="ARBA00023015"/>
    </source>
</evidence>
<keyword evidence="6" id="KW-0539">Nucleus</keyword>
<dbReference type="GO" id="GO:0005634">
    <property type="term" value="C:nucleus"/>
    <property type="evidence" value="ECO:0007669"/>
    <property type="project" value="UniProtKB-SubCell"/>
</dbReference>
<evidence type="ECO:0000256" key="5">
    <source>
        <dbReference type="ARBA" id="ARBA00023163"/>
    </source>
</evidence>